<dbReference type="AlphaFoldDB" id="A0A0L0S693"/>
<dbReference type="GO" id="GO:0004035">
    <property type="term" value="F:alkaline phosphatase activity"/>
    <property type="evidence" value="ECO:0007669"/>
    <property type="project" value="TreeGrafter"/>
</dbReference>
<feature type="active site" description="Nucleophile" evidence="2">
    <location>
        <position position="55"/>
    </location>
</feature>
<dbReference type="PANTHER" id="PTHR19288:SF46">
    <property type="entry name" value="HALOACID DEHALOGENASE-LIKE HYDROLASE DOMAIN-CONTAINING PROTEIN 2"/>
    <property type="match status" value="1"/>
</dbReference>
<keyword evidence="1" id="KW-0378">Hydrolase</keyword>
<dbReference type="InterPro" id="IPR023214">
    <property type="entry name" value="HAD_sf"/>
</dbReference>
<evidence type="ECO:0000256" key="2">
    <source>
        <dbReference type="PIRSR" id="PIRSR000915-1"/>
    </source>
</evidence>
<proteinExistence type="predicted"/>
<dbReference type="InterPro" id="IPR006349">
    <property type="entry name" value="PGP_euk"/>
</dbReference>
<dbReference type="InterPro" id="IPR006357">
    <property type="entry name" value="HAD-SF_hydro_IIA"/>
</dbReference>
<dbReference type="GO" id="GO:0008967">
    <property type="term" value="F:phosphoglycolate phosphatase activity"/>
    <property type="evidence" value="ECO:0007669"/>
    <property type="project" value="TreeGrafter"/>
</dbReference>
<dbReference type="InterPro" id="IPR036412">
    <property type="entry name" value="HAD-like_sf"/>
</dbReference>
<dbReference type="OMA" id="FFITNNC"/>
<evidence type="ECO:0000256" key="4">
    <source>
        <dbReference type="PIRSR" id="PIRSR000915-3"/>
    </source>
</evidence>
<reference evidence="5 6" key="1">
    <citation type="submission" date="2009-11" db="EMBL/GenBank/DDBJ databases">
        <title>Annotation of Allomyces macrogynus ATCC 38327.</title>
        <authorList>
            <consortium name="The Broad Institute Genome Sequencing Platform"/>
            <person name="Russ C."/>
            <person name="Cuomo C."/>
            <person name="Burger G."/>
            <person name="Gray M.W."/>
            <person name="Holland P.W.H."/>
            <person name="King N."/>
            <person name="Lang F.B.F."/>
            <person name="Roger A.J."/>
            <person name="Ruiz-Trillo I."/>
            <person name="Young S.K."/>
            <person name="Zeng Q."/>
            <person name="Gargeya S."/>
            <person name="Fitzgerald M."/>
            <person name="Haas B."/>
            <person name="Abouelleil A."/>
            <person name="Alvarado L."/>
            <person name="Arachchi H.M."/>
            <person name="Berlin A."/>
            <person name="Chapman S.B."/>
            <person name="Gearin G."/>
            <person name="Goldberg J."/>
            <person name="Griggs A."/>
            <person name="Gujja S."/>
            <person name="Hansen M."/>
            <person name="Heiman D."/>
            <person name="Howarth C."/>
            <person name="Larimer J."/>
            <person name="Lui A."/>
            <person name="MacDonald P.J.P."/>
            <person name="McCowen C."/>
            <person name="Montmayeur A."/>
            <person name="Murphy C."/>
            <person name="Neiman D."/>
            <person name="Pearson M."/>
            <person name="Priest M."/>
            <person name="Roberts A."/>
            <person name="Saif S."/>
            <person name="Shea T."/>
            <person name="Sisk P."/>
            <person name="Stolte C."/>
            <person name="Sykes S."/>
            <person name="Wortman J."/>
            <person name="Nusbaum C."/>
            <person name="Birren B."/>
        </authorList>
    </citation>
    <scope>NUCLEOTIDE SEQUENCE [LARGE SCALE GENOMIC DNA]</scope>
    <source>
        <strain evidence="5 6">ATCC 38327</strain>
    </source>
</reference>
<evidence type="ECO:0000313" key="5">
    <source>
        <dbReference type="EMBL" id="KNE57879.1"/>
    </source>
</evidence>
<dbReference type="Pfam" id="PF13242">
    <property type="entry name" value="Hydrolase_like"/>
    <property type="match status" value="1"/>
</dbReference>
<dbReference type="PIRSF" id="PIRSF000915">
    <property type="entry name" value="PGP-type_phosphatase"/>
    <property type="match status" value="1"/>
</dbReference>
<dbReference type="VEuPathDB" id="FungiDB:AMAG_04724"/>
<reference evidence="6" key="2">
    <citation type="submission" date="2009-11" db="EMBL/GenBank/DDBJ databases">
        <title>The Genome Sequence of Allomyces macrogynus strain ATCC 38327.</title>
        <authorList>
            <consortium name="The Broad Institute Genome Sequencing Platform"/>
            <person name="Russ C."/>
            <person name="Cuomo C."/>
            <person name="Shea T."/>
            <person name="Young S.K."/>
            <person name="Zeng Q."/>
            <person name="Koehrsen M."/>
            <person name="Haas B."/>
            <person name="Borodovsky M."/>
            <person name="Guigo R."/>
            <person name="Alvarado L."/>
            <person name="Berlin A."/>
            <person name="Borenstein D."/>
            <person name="Chen Z."/>
            <person name="Engels R."/>
            <person name="Freedman E."/>
            <person name="Gellesch M."/>
            <person name="Goldberg J."/>
            <person name="Griggs A."/>
            <person name="Gujja S."/>
            <person name="Heiman D."/>
            <person name="Hepburn T."/>
            <person name="Howarth C."/>
            <person name="Jen D."/>
            <person name="Larson L."/>
            <person name="Lewis B."/>
            <person name="Mehta T."/>
            <person name="Park D."/>
            <person name="Pearson M."/>
            <person name="Roberts A."/>
            <person name="Saif S."/>
            <person name="Shenoy N."/>
            <person name="Sisk P."/>
            <person name="Stolte C."/>
            <person name="Sykes S."/>
            <person name="Walk T."/>
            <person name="White J."/>
            <person name="Yandava C."/>
            <person name="Burger G."/>
            <person name="Gray M.W."/>
            <person name="Holland P.W.H."/>
            <person name="King N."/>
            <person name="Lang F.B.F."/>
            <person name="Roger A.J."/>
            <person name="Ruiz-Trillo I."/>
            <person name="Lander E."/>
            <person name="Nusbaum C."/>
        </authorList>
    </citation>
    <scope>NUCLEOTIDE SEQUENCE [LARGE SCALE GENOMIC DNA]</scope>
    <source>
        <strain evidence="6">ATCC 38327</strain>
    </source>
</reference>
<comment type="cofactor">
    <cofactor evidence="4">
        <name>Mg(2+)</name>
        <dbReference type="ChEBI" id="CHEBI:18420"/>
    </cofactor>
    <text evidence="4">Divalent metal ions. Mg(2+) is the most effective.</text>
</comment>
<gene>
    <name evidence="5" type="ORF">AMAG_04724</name>
</gene>
<dbReference type="OrthoDB" id="413953at2759"/>
<dbReference type="NCBIfam" id="TIGR01452">
    <property type="entry name" value="PGP_euk"/>
    <property type="match status" value="1"/>
</dbReference>
<evidence type="ECO:0000256" key="1">
    <source>
        <dbReference type="ARBA" id="ARBA00022801"/>
    </source>
</evidence>
<feature type="binding site" evidence="4">
    <location>
        <position position="55"/>
    </location>
    <ligand>
        <name>Mg(2+)</name>
        <dbReference type="ChEBI" id="CHEBI:18420"/>
    </ligand>
</feature>
<keyword evidence="6" id="KW-1185">Reference proteome</keyword>
<evidence type="ECO:0000313" key="6">
    <source>
        <dbReference type="Proteomes" id="UP000054350"/>
    </source>
</evidence>
<dbReference type="eggNOG" id="KOG2882">
    <property type="taxonomic scope" value="Eukaryota"/>
</dbReference>
<dbReference type="GO" id="GO:0005737">
    <property type="term" value="C:cytoplasm"/>
    <property type="evidence" value="ECO:0007669"/>
    <property type="project" value="TreeGrafter"/>
</dbReference>
<dbReference type="NCBIfam" id="TIGR01460">
    <property type="entry name" value="HAD-SF-IIA"/>
    <property type="match status" value="1"/>
</dbReference>
<dbReference type="GO" id="GO:0046872">
    <property type="term" value="F:metal ion binding"/>
    <property type="evidence" value="ECO:0007669"/>
    <property type="project" value="UniProtKB-KW"/>
</dbReference>
<dbReference type="PANTHER" id="PTHR19288">
    <property type="entry name" value="4-NITROPHENYLPHOSPHATASE-RELATED"/>
    <property type="match status" value="1"/>
</dbReference>
<dbReference type="Gene3D" id="3.40.50.1000">
    <property type="entry name" value="HAD superfamily/HAD-like"/>
    <property type="match status" value="2"/>
</dbReference>
<dbReference type="EMBL" id="GG745332">
    <property type="protein sequence ID" value="KNE57879.1"/>
    <property type="molecule type" value="Genomic_DNA"/>
</dbReference>
<accession>A0A0L0S693</accession>
<keyword evidence="4" id="KW-0460">Magnesium</keyword>
<evidence type="ECO:0000256" key="3">
    <source>
        <dbReference type="PIRSR" id="PIRSR000915-2"/>
    </source>
</evidence>
<feature type="active site" description="Proton donor" evidence="2">
    <location>
        <position position="57"/>
    </location>
</feature>
<dbReference type="Pfam" id="PF13344">
    <property type="entry name" value="Hydrolase_6"/>
    <property type="match status" value="1"/>
</dbReference>
<protein>
    <submittedName>
        <fullName evidence="5">Phosphoglycolate/pyridoxal phosphate phosphatase</fullName>
    </submittedName>
</protein>
<dbReference type="Proteomes" id="UP000054350">
    <property type="component" value="Unassembled WGS sequence"/>
</dbReference>
<sequence length="327" mass="35025">MSDKTRCNGTGSMLDADDVPAHTTPGSAGIMMRQLLSTPDQYRALVDQFDTFLLDMDGVLWQGSKLVPGVDRALARLRALGKRLIFVTNNSTKSRASYVQKLESLGLYGATPDDIVGAAYATACYLTSINFPKDKLVYVVGQQGVVDELTAKGFQACGLEDTGVPFTGMDDLAAIQPDPRIGAVVCGFDGYLNYTKLAKAHTYLTCNPDTLFLATNPDVCDPVGGRTFPACGAMYSPLVASTGRAPRVIGKPNATMLDVIVRVHGLDPTRTCMVGDRLDTDVRFGLNGGCQTLLVLSGVTTEEALLSQNAIMPHYYMASLGELQHIP</sequence>
<feature type="binding site" evidence="4">
    <location>
        <position position="276"/>
    </location>
    <ligand>
        <name>Mg(2+)</name>
        <dbReference type="ChEBI" id="CHEBI:18420"/>
    </ligand>
</feature>
<keyword evidence="4" id="KW-0479">Metal-binding</keyword>
<dbReference type="STRING" id="578462.A0A0L0S693"/>
<name>A0A0L0S693_ALLM3</name>
<dbReference type="SUPFAM" id="SSF56784">
    <property type="entry name" value="HAD-like"/>
    <property type="match status" value="1"/>
</dbReference>
<organism evidence="5 6">
    <name type="scientific">Allomyces macrogynus (strain ATCC 38327)</name>
    <name type="common">Allomyces javanicus var. macrogynus</name>
    <dbReference type="NCBI Taxonomy" id="578462"/>
    <lineage>
        <taxon>Eukaryota</taxon>
        <taxon>Fungi</taxon>
        <taxon>Fungi incertae sedis</taxon>
        <taxon>Blastocladiomycota</taxon>
        <taxon>Blastocladiomycetes</taxon>
        <taxon>Blastocladiales</taxon>
        <taxon>Blastocladiaceae</taxon>
        <taxon>Allomyces</taxon>
    </lineage>
</organism>
<feature type="binding site" evidence="4">
    <location>
        <position position="57"/>
    </location>
    <ligand>
        <name>Mg(2+)</name>
        <dbReference type="ChEBI" id="CHEBI:18420"/>
    </ligand>
</feature>
<feature type="binding site" evidence="3">
    <location>
        <position position="251"/>
    </location>
    <ligand>
        <name>substrate</name>
    </ligand>
</feature>